<comment type="caution">
    <text evidence="2">The sequence shown here is derived from an EMBL/GenBank/DDBJ whole genome shotgun (WGS) entry which is preliminary data.</text>
</comment>
<sequence>MLPCTDLPLLVIVLLTLPSTSTGSCSETGWFGNKCQFMCHCKYKEECERPTGTCTGPCERGWFGPACQYVSAEFTPLTRRNRVDLKSWQDRNHNTCQRTSFRQDRVSIKLKETFAVTWLRIVGKNAEHISKIQIESKASLAYSCRTAKLDSKTMDFICADIGVTDTIFLSNLDGIKVCEIYISKESCDCGRPCVDPPCWIQYCMLFLYPAQSELEKERRRRGGRSIIKLHGFSTNASLYF</sequence>
<proteinExistence type="predicted"/>
<feature type="chain" id="PRO_5043584915" evidence="1">
    <location>
        <begin position="24"/>
        <end position="240"/>
    </location>
</feature>
<evidence type="ECO:0000313" key="3">
    <source>
        <dbReference type="Proteomes" id="UP000735302"/>
    </source>
</evidence>
<name>A0AAV3YGJ4_9GAST</name>
<dbReference type="EMBL" id="BLXT01000924">
    <property type="protein sequence ID" value="GFN81475.1"/>
    <property type="molecule type" value="Genomic_DNA"/>
</dbReference>
<protein>
    <submittedName>
        <fullName evidence="2">Fibrinogen-related molecule</fullName>
    </submittedName>
</protein>
<dbReference type="Gene3D" id="2.170.300.10">
    <property type="entry name" value="Tie2 ligand-binding domain superfamily"/>
    <property type="match status" value="1"/>
</dbReference>
<gene>
    <name evidence="2" type="ORF">PoB_000798100</name>
</gene>
<evidence type="ECO:0000313" key="2">
    <source>
        <dbReference type="EMBL" id="GFN81475.1"/>
    </source>
</evidence>
<reference evidence="2 3" key="1">
    <citation type="journal article" date="2021" name="Elife">
        <title>Chloroplast acquisition without the gene transfer in kleptoplastic sea slugs, Plakobranchus ocellatus.</title>
        <authorList>
            <person name="Maeda T."/>
            <person name="Takahashi S."/>
            <person name="Yoshida T."/>
            <person name="Shimamura S."/>
            <person name="Takaki Y."/>
            <person name="Nagai Y."/>
            <person name="Toyoda A."/>
            <person name="Suzuki Y."/>
            <person name="Arimoto A."/>
            <person name="Ishii H."/>
            <person name="Satoh N."/>
            <person name="Nishiyama T."/>
            <person name="Hasebe M."/>
            <person name="Maruyama T."/>
            <person name="Minagawa J."/>
            <person name="Obokata J."/>
            <person name="Shigenobu S."/>
        </authorList>
    </citation>
    <scope>NUCLEOTIDE SEQUENCE [LARGE SCALE GENOMIC DNA]</scope>
</reference>
<keyword evidence="1" id="KW-0732">Signal</keyword>
<keyword evidence="3" id="KW-1185">Reference proteome</keyword>
<dbReference type="Proteomes" id="UP000735302">
    <property type="component" value="Unassembled WGS sequence"/>
</dbReference>
<accession>A0AAV3YGJ4</accession>
<evidence type="ECO:0000256" key="1">
    <source>
        <dbReference type="SAM" id="SignalP"/>
    </source>
</evidence>
<dbReference type="AlphaFoldDB" id="A0AAV3YGJ4"/>
<organism evidence="2 3">
    <name type="scientific">Plakobranchus ocellatus</name>
    <dbReference type="NCBI Taxonomy" id="259542"/>
    <lineage>
        <taxon>Eukaryota</taxon>
        <taxon>Metazoa</taxon>
        <taxon>Spiralia</taxon>
        <taxon>Lophotrochozoa</taxon>
        <taxon>Mollusca</taxon>
        <taxon>Gastropoda</taxon>
        <taxon>Heterobranchia</taxon>
        <taxon>Euthyneura</taxon>
        <taxon>Panpulmonata</taxon>
        <taxon>Sacoglossa</taxon>
        <taxon>Placobranchoidea</taxon>
        <taxon>Plakobranchidae</taxon>
        <taxon>Plakobranchus</taxon>
    </lineage>
</organism>
<feature type="signal peptide" evidence="1">
    <location>
        <begin position="1"/>
        <end position="23"/>
    </location>
</feature>